<feature type="transmembrane region" description="Helical" evidence="1">
    <location>
        <begin position="12"/>
        <end position="36"/>
    </location>
</feature>
<organism evidence="2 3">
    <name type="scientific">Methanocella conradii (strain DSM 24694 / JCM 17849 / CGMCC 1.5162 / HZ254)</name>
    <dbReference type="NCBI Taxonomy" id="1041930"/>
    <lineage>
        <taxon>Archaea</taxon>
        <taxon>Methanobacteriati</taxon>
        <taxon>Methanobacteriota</taxon>
        <taxon>Stenosarchaea group</taxon>
        <taxon>Methanomicrobia</taxon>
        <taxon>Methanocellales</taxon>
        <taxon>Methanocellaceae</taxon>
        <taxon>Methanocella</taxon>
    </lineage>
</organism>
<dbReference type="KEGG" id="mez:Mtc_0033"/>
<keyword evidence="3" id="KW-1185">Reference proteome</keyword>
<keyword evidence="1" id="KW-0472">Membrane</keyword>
<dbReference type="STRING" id="1041930.Mtc_0033"/>
<proteinExistence type="predicted"/>
<dbReference type="Proteomes" id="UP000005233">
    <property type="component" value="Chromosome"/>
</dbReference>
<dbReference type="RefSeq" id="WP_014404647.1">
    <property type="nucleotide sequence ID" value="NC_017034.1"/>
</dbReference>
<sequence>MMPGEDAVSELLGYAVLAAIVSIAAAGLLAGSMGVISSSERGMEYSGSISALKGLQGIISSVVENDNTFYVAYEMAVPKGYELMAMGEHDDYRSISIYSGSSRLAFLPMGSIALRSPFRTISFEGGAVISNDTGLVKAERAPAIHAIPLASGKKALYMSITAISCDSFVKREGPITLYVKCSSVDARSWGVPEGLTIWVRSGDLKAWKDAFEECGLTTAYEGGALKATSDEVSEIHVAYSEVKVER</sequence>
<evidence type="ECO:0000256" key="1">
    <source>
        <dbReference type="SAM" id="Phobius"/>
    </source>
</evidence>
<reference evidence="2 3" key="1">
    <citation type="journal article" date="2012" name="J. Bacteriol.">
        <title>Complete genome sequence of a thermophilic methanogen, Methanocella conradii HZ254, isolated from Chinese rice field soil.</title>
        <authorList>
            <person name="Lu Z."/>
            <person name="Lu Y."/>
        </authorList>
    </citation>
    <scope>NUCLEOTIDE SEQUENCE [LARGE SCALE GENOMIC DNA]</scope>
    <source>
        <strain evidence="3">DSM 24694 / JCM 17849 / CGMCC 1.5162 / HZ254</strain>
    </source>
</reference>
<dbReference type="GeneID" id="11970792"/>
<name>H8I5B4_METCZ</name>
<gene>
    <name evidence="2" type="ordered locus">Mtc_0033</name>
</gene>
<evidence type="ECO:0000313" key="2">
    <source>
        <dbReference type="EMBL" id="AFC98808.1"/>
    </source>
</evidence>
<dbReference type="AlphaFoldDB" id="H8I5B4"/>
<keyword evidence="1" id="KW-0812">Transmembrane</keyword>
<accession>H8I5B4</accession>
<keyword evidence="1" id="KW-1133">Transmembrane helix</keyword>
<evidence type="ECO:0000313" key="3">
    <source>
        <dbReference type="Proteomes" id="UP000005233"/>
    </source>
</evidence>
<dbReference type="eggNOG" id="arCOG02911">
    <property type="taxonomic scope" value="Archaea"/>
</dbReference>
<dbReference type="EMBL" id="CP003243">
    <property type="protein sequence ID" value="AFC98808.1"/>
    <property type="molecule type" value="Genomic_DNA"/>
</dbReference>
<dbReference type="HOGENOM" id="CLU_1127089_0_0_2"/>
<protein>
    <submittedName>
        <fullName evidence="2">Uncharacterized protein</fullName>
    </submittedName>
</protein>